<dbReference type="SUPFAM" id="SSF53383">
    <property type="entry name" value="PLP-dependent transferases"/>
    <property type="match status" value="1"/>
</dbReference>
<protein>
    <submittedName>
        <fullName evidence="6">Unannotated protein</fullName>
    </submittedName>
</protein>
<dbReference type="AlphaFoldDB" id="A0A6J7CUV2"/>
<dbReference type="InterPro" id="IPR015422">
    <property type="entry name" value="PyrdxlP-dep_Trfase_small"/>
</dbReference>
<dbReference type="InterPro" id="IPR050106">
    <property type="entry name" value="HistidinolP_aminotransfase"/>
</dbReference>
<reference evidence="6" key="1">
    <citation type="submission" date="2020-05" db="EMBL/GenBank/DDBJ databases">
        <authorList>
            <person name="Chiriac C."/>
            <person name="Salcher M."/>
            <person name="Ghai R."/>
            <person name="Kavagutti S V."/>
        </authorList>
    </citation>
    <scope>NUCLEOTIDE SEQUENCE</scope>
</reference>
<dbReference type="HAMAP" id="MF_01023">
    <property type="entry name" value="HisC_aminotrans_2"/>
    <property type="match status" value="1"/>
</dbReference>
<evidence type="ECO:0000256" key="1">
    <source>
        <dbReference type="ARBA" id="ARBA00001933"/>
    </source>
</evidence>
<evidence type="ECO:0000313" key="6">
    <source>
        <dbReference type="EMBL" id="CAB4862472.1"/>
    </source>
</evidence>
<dbReference type="EMBL" id="CAFBLQ010000021">
    <property type="protein sequence ID" value="CAB4862472.1"/>
    <property type="molecule type" value="Genomic_DNA"/>
</dbReference>
<evidence type="ECO:0000256" key="3">
    <source>
        <dbReference type="ARBA" id="ARBA00022679"/>
    </source>
</evidence>
<keyword evidence="2" id="KW-0032">Aminotransferase</keyword>
<dbReference type="PANTHER" id="PTHR43643">
    <property type="entry name" value="HISTIDINOL-PHOSPHATE AMINOTRANSFERASE 2"/>
    <property type="match status" value="1"/>
</dbReference>
<evidence type="ECO:0000256" key="2">
    <source>
        <dbReference type="ARBA" id="ARBA00022576"/>
    </source>
</evidence>
<accession>A0A6J7CUV2</accession>
<dbReference type="CDD" id="cd00609">
    <property type="entry name" value="AAT_like"/>
    <property type="match status" value="1"/>
</dbReference>
<dbReference type="InterPro" id="IPR015424">
    <property type="entry name" value="PyrdxlP-dep_Trfase"/>
</dbReference>
<dbReference type="PANTHER" id="PTHR43643:SF3">
    <property type="entry name" value="HISTIDINOL-PHOSPHATE AMINOTRANSFERASE"/>
    <property type="match status" value="1"/>
</dbReference>
<dbReference type="GO" id="GO:0004400">
    <property type="term" value="F:histidinol-phosphate transaminase activity"/>
    <property type="evidence" value="ECO:0007669"/>
    <property type="project" value="InterPro"/>
</dbReference>
<dbReference type="GO" id="GO:0000105">
    <property type="term" value="P:L-histidine biosynthetic process"/>
    <property type="evidence" value="ECO:0007669"/>
    <property type="project" value="InterPro"/>
</dbReference>
<keyword evidence="4" id="KW-0663">Pyridoxal phosphate</keyword>
<dbReference type="NCBIfam" id="TIGR01141">
    <property type="entry name" value="hisC"/>
    <property type="match status" value="1"/>
</dbReference>
<comment type="cofactor">
    <cofactor evidence="1">
        <name>pyridoxal 5'-phosphate</name>
        <dbReference type="ChEBI" id="CHEBI:597326"/>
    </cofactor>
</comment>
<dbReference type="InterPro" id="IPR005861">
    <property type="entry name" value="HisP_aminotrans"/>
</dbReference>
<dbReference type="InterPro" id="IPR015421">
    <property type="entry name" value="PyrdxlP-dep_Trfase_major"/>
</dbReference>
<name>A0A6J7CUV2_9ZZZZ</name>
<evidence type="ECO:0000259" key="5">
    <source>
        <dbReference type="Pfam" id="PF00155"/>
    </source>
</evidence>
<organism evidence="6">
    <name type="scientific">freshwater metagenome</name>
    <dbReference type="NCBI Taxonomy" id="449393"/>
    <lineage>
        <taxon>unclassified sequences</taxon>
        <taxon>metagenomes</taxon>
        <taxon>ecological metagenomes</taxon>
    </lineage>
</organism>
<dbReference type="InterPro" id="IPR004839">
    <property type="entry name" value="Aminotransferase_I/II_large"/>
</dbReference>
<evidence type="ECO:0000256" key="4">
    <source>
        <dbReference type="ARBA" id="ARBA00022898"/>
    </source>
</evidence>
<proteinExistence type="inferred from homology"/>
<gene>
    <name evidence="6" type="ORF">UFOPK3423_00304</name>
</gene>
<dbReference type="Pfam" id="PF00155">
    <property type="entry name" value="Aminotran_1_2"/>
    <property type="match status" value="1"/>
</dbReference>
<feature type="domain" description="Aminotransferase class I/classII large" evidence="5">
    <location>
        <begin position="27"/>
        <end position="358"/>
    </location>
</feature>
<dbReference type="Gene3D" id="3.90.1150.10">
    <property type="entry name" value="Aspartate Aminotransferase, domain 1"/>
    <property type="match status" value="1"/>
</dbReference>
<dbReference type="GO" id="GO:0030170">
    <property type="term" value="F:pyridoxal phosphate binding"/>
    <property type="evidence" value="ECO:0007669"/>
    <property type="project" value="InterPro"/>
</dbReference>
<sequence>MAIEYSRRVARIPVYPAASAYNLPEEVAHLASNESPDPPLPAVVEAMDRVLRGLNRYPDPKGSALRRALSERYGVPSERIALGNGSCDTLLALGEALLEPGAELVYAWPSFSVYPHLEAASGATGIRVPLNERDEHDLEAMLTQITAATRLVIVNNPNNPTGTALPLAQIADFVASVPRHVCVLLDEAYIEFSALDDPDASIELLREHPNLILLRTFSKIYGLAGLRVGFALCGSPEPVQAVDVIRQPFFCSAVAQAAAVEALRHQDAVTERVERAIVARVTIAEGLRELGIESAESQANFIWFGLPLPDGADAAEFEARVVRELAERGVLVRAGGALGRDGWLRVSFGRPDENARFLNELGEILRA</sequence>
<keyword evidence="3" id="KW-0808">Transferase</keyword>
<dbReference type="Gene3D" id="3.40.640.10">
    <property type="entry name" value="Type I PLP-dependent aspartate aminotransferase-like (Major domain)"/>
    <property type="match status" value="1"/>
</dbReference>